<proteinExistence type="predicted"/>
<dbReference type="GO" id="GO:0005576">
    <property type="term" value="C:extracellular region"/>
    <property type="evidence" value="ECO:0007669"/>
    <property type="project" value="TreeGrafter"/>
</dbReference>
<dbReference type="GO" id="GO:0009395">
    <property type="term" value="P:phospholipid catabolic process"/>
    <property type="evidence" value="ECO:0007669"/>
    <property type="project" value="TreeGrafter"/>
</dbReference>
<dbReference type="NCBIfam" id="NF040521">
    <property type="entry name" value="C45_proenzyme"/>
    <property type="match status" value="1"/>
</dbReference>
<evidence type="ECO:0000256" key="1">
    <source>
        <dbReference type="ARBA" id="ARBA00022729"/>
    </source>
</evidence>
<keyword evidence="1" id="KW-0732">Signal</keyword>
<dbReference type="InterPro" id="IPR047794">
    <property type="entry name" value="C45_proenzyme-like"/>
</dbReference>
<evidence type="ECO:0000256" key="6">
    <source>
        <dbReference type="SAM" id="MobiDB-lite"/>
    </source>
</evidence>
<keyword evidence="4" id="KW-0443">Lipid metabolism</keyword>
<sequence>MKVKNGIRYEKNGWTFISISGGAKERGYAHGLLLKSELKEIFKMLDFDLMDSYGYSRAFFSEVVSELYTPQIKANYPELYEEMEGIANGSGQSINDIILWNCFVSIDSFVGSLPSLIKNNTKLNEKYGELFSDESGSSSGHGEGGGGGQRQGQNDRCTGFIAVGSYTKDGKIVCGHNSFDNFIDGQYMNVMIDINPSTWVKSKKGARILMQSCPGWIHSGTDFYVTSSGFICTETTIGGFNKFALKDPICCRIRQAMQYGTTLEECAELLMINNGGDYANSWLIGDIHNNKIMRIELGMNYVNVEIKTDGYFIGYNAPEDPQIRNLECSNTGYSDIRRHQGARRVRLTQFMEEYKGKLDIVLAQEILADHYDVYLNKINPCSRTCCGHYELDDRAFMSDPSRPKPYQPRGALDGVVCDTTLAKRMSLIGRWGSSCGMPFNKTDFCKQHIQWREQEPYLKDRPSQPWTEFTTGALPPNPRVINPRVIKPGALYLRDLSSVARTKKHKLYKNYKNKHGKTKRHFR</sequence>
<reference evidence="7" key="1">
    <citation type="journal article" date="2020" name="Nature">
        <title>Giant virus diversity and host interactions through global metagenomics.</title>
        <authorList>
            <person name="Schulz F."/>
            <person name="Roux S."/>
            <person name="Paez-Espino D."/>
            <person name="Jungbluth S."/>
            <person name="Walsh D.A."/>
            <person name="Denef V.J."/>
            <person name="McMahon K.D."/>
            <person name="Konstantinidis K.T."/>
            <person name="Eloe-Fadrosh E.A."/>
            <person name="Kyrpides N.C."/>
            <person name="Woyke T."/>
        </authorList>
    </citation>
    <scope>NUCLEOTIDE SEQUENCE</scope>
    <source>
        <strain evidence="7">GVMAG-M-3300023184-101</strain>
    </source>
</reference>
<keyword evidence="3" id="KW-0442">Lipid degradation</keyword>
<feature type="compositionally biased region" description="Gly residues" evidence="6">
    <location>
        <begin position="139"/>
        <end position="150"/>
    </location>
</feature>
<organism evidence="7">
    <name type="scientific">viral metagenome</name>
    <dbReference type="NCBI Taxonomy" id="1070528"/>
    <lineage>
        <taxon>unclassified sequences</taxon>
        <taxon>metagenomes</taxon>
        <taxon>organismal metagenomes</taxon>
    </lineage>
</organism>
<dbReference type="Pfam" id="PF04916">
    <property type="entry name" value="Phospholip_B"/>
    <property type="match status" value="1"/>
</dbReference>
<protein>
    <submittedName>
        <fullName evidence="7">Uncharacterized protein</fullName>
    </submittedName>
</protein>
<evidence type="ECO:0000313" key="7">
    <source>
        <dbReference type="EMBL" id="QHT79718.1"/>
    </source>
</evidence>
<evidence type="ECO:0000256" key="3">
    <source>
        <dbReference type="ARBA" id="ARBA00022963"/>
    </source>
</evidence>
<dbReference type="AlphaFoldDB" id="A0A6C0HGH4"/>
<dbReference type="PANTHER" id="PTHR12370">
    <property type="entry name" value="PHOSPHOLIPASE B-RELATED"/>
    <property type="match status" value="1"/>
</dbReference>
<evidence type="ECO:0000256" key="5">
    <source>
        <dbReference type="ARBA" id="ARBA00023180"/>
    </source>
</evidence>
<dbReference type="Gene3D" id="3.60.60.30">
    <property type="match status" value="1"/>
</dbReference>
<feature type="region of interest" description="Disordered" evidence="6">
    <location>
        <begin position="133"/>
        <end position="153"/>
    </location>
</feature>
<evidence type="ECO:0000256" key="2">
    <source>
        <dbReference type="ARBA" id="ARBA00022801"/>
    </source>
</evidence>
<keyword evidence="2" id="KW-0378">Hydrolase</keyword>
<dbReference type="InterPro" id="IPR007000">
    <property type="entry name" value="PLipase_B-like"/>
</dbReference>
<name>A0A6C0HGH4_9ZZZZ</name>
<dbReference type="PANTHER" id="PTHR12370:SF3">
    <property type="entry name" value="PHOSPHOLIPASE B-LIKE 2-RELATED"/>
    <property type="match status" value="1"/>
</dbReference>
<dbReference type="GO" id="GO:0004620">
    <property type="term" value="F:phospholipase activity"/>
    <property type="evidence" value="ECO:0007669"/>
    <property type="project" value="InterPro"/>
</dbReference>
<accession>A0A6C0HGH4</accession>
<evidence type="ECO:0000256" key="4">
    <source>
        <dbReference type="ARBA" id="ARBA00023098"/>
    </source>
</evidence>
<keyword evidence="5" id="KW-0325">Glycoprotein</keyword>
<dbReference type="EMBL" id="MN739953">
    <property type="protein sequence ID" value="QHT79718.1"/>
    <property type="molecule type" value="Genomic_DNA"/>
</dbReference>